<evidence type="ECO:0000256" key="4">
    <source>
        <dbReference type="RuleBase" id="RU363019"/>
    </source>
</evidence>
<dbReference type="PROSITE" id="PS00170">
    <property type="entry name" value="CSA_PPIASE_1"/>
    <property type="match status" value="1"/>
</dbReference>
<dbReference type="InterPro" id="IPR029000">
    <property type="entry name" value="Cyclophilin-like_dom_sf"/>
</dbReference>
<reference evidence="6 7" key="1">
    <citation type="submission" date="2022-05" db="EMBL/GenBank/DDBJ databases">
        <title>Seasonal and diel survey of microbial diversity of the Tyrrhenian coast.</title>
        <authorList>
            <person name="Gattoni G."/>
            <person name="Corral P."/>
        </authorList>
    </citation>
    <scope>NUCLEOTIDE SEQUENCE [LARGE SCALE GENOMIC DNA]</scope>
    <source>
        <strain evidence="6 7">V10</strain>
    </source>
</reference>
<dbReference type="InterPro" id="IPR044666">
    <property type="entry name" value="Cyclophilin_A-like"/>
</dbReference>
<protein>
    <recommendedName>
        <fullName evidence="4">Peptidyl-prolyl cis-trans isomerase</fullName>
        <shortName evidence="4">PPIase</shortName>
        <ecNumber evidence="4">5.2.1.8</ecNumber>
    </recommendedName>
</protein>
<dbReference type="InterPro" id="IPR002130">
    <property type="entry name" value="Cyclophilin-type_PPIase_dom"/>
</dbReference>
<evidence type="ECO:0000256" key="1">
    <source>
        <dbReference type="ARBA" id="ARBA00007365"/>
    </source>
</evidence>
<dbReference type="PROSITE" id="PS50072">
    <property type="entry name" value="CSA_PPIASE_2"/>
    <property type="match status" value="1"/>
</dbReference>
<keyword evidence="7" id="KW-1185">Reference proteome</keyword>
<dbReference type="PRINTS" id="PR00153">
    <property type="entry name" value="CSAPPISMRASE"/>
</dbReference>
<dbReference type="Gene3D" id="2.40.100.10">
    <property type="entry name" value="Cyclophilin-like"/>
    <property type="match status" value="1"/>
</dbReference>
<dbReference type="RefSeq" id="WP_249056696.1">
    <property type="nucleotide sequence ID" value="NZ_JALZWP010000003.1"/>
</dbReference>
<dbReference type="Proteomes" id="UP001202550">
    <property type="component" value="Unassembled WGS sequence"/>
</dbReference>
<dbReference type="InterPro" id="IPR020892">
    <property type="entry name" value="Cyclophilin-type_PPIase_CS"/>
</dbReference>
<dbReference type="PANTHER" id="PTHR45625">
    <property type="entry name" value="PEPTIDYL-PROLYL CIS-TRANS ISOMERASE-RELATED"/>
    <property type="match status" value="1"/>
</dbReference>
<accession>A0ABT0LZ84</accession>
<comment type="caution">
    <text evidence="6">The sequence shown here is derived from an EMBL/GenBank/DDBJ whole genome shotgun (WGS) entry which is preliminary data.</text>
</comment>
<evidence type="ECO:0000259" key="5">
    <source>
        <dbReference type="PROSITE" id="PS50072"/>
    </source>
</evidence>
<evidence type="ECO:0000256" key="2">
    <source>
        <dbReference type="ARBA" id="ARBA00023110"/>
    </source>
</evidence>
<gene>
    <name evidence="6" type="ORF">M3N55_04185</name>
</gene>
<sequence>MRDKLIFAGLFAAGLAILGASWWNLNAVSAQTAEVPADHDGPVMVIEVAGEASGTMRIALRDDLAPAHVERIVTLAERGDYDGVVFHRVIEGFMAQTGDVENGRADGNPRFWGMGGSDLPNLQAEFSDQNFARGVVGMARSQNPDSANSQFFIMFTPAPHLNGQYTVVGQLIDGYDVLDAIKLGTGGNGAIVGEPDRMERVTIER</sequence>
<name>A0ABT0LZ84_9RHOB</name>
<dbReference type="SUPFAM" id="SSF50891">
    <property type="entry name" value="Cyclophilin-like"/>
    <property type="match status" value="1"/>
</dbReference>
<keyword evidence="3 4" id="KW-0413">Isomerase</keyword>
<dbReference type="EC" id="5.2.1.8" evidence="4"/>
<dbReference type="GO" id="GO:0016853">
    <property type="term" value="F:isomerase activity"/>
    <property type="evidence" value="ECO:0007669"/>
    <property type="project" value="UniProtKB-KW"/>
</dbReference>
<organism evidence="6 7">
    <name type="scientific">Roseinatronobacter domitianus</name>
    <dbReference type="NCBI Taxonomy" id="2940293"/>
    <lineage>
        <taxon>Bacteria</taxon>
        <taxon>Pseudomonadati</taxon>
        <taxon>Pseudomonadota</taxon>
        <taxon>Alphaproteobacteria</taxon>
        <taxon>Rhodobacterales</taxon>
        <taxon>Paracoccaceae</taxon>
        <taxon>Roseinatronobacter</taxon>
    </lineage>
</organism>
<comment type="function">
    <text evidence="4">PPIases accelerate the folding of proteins. It catalyzes the cis-trans isomerization of proline imidic peptide bonds in oligopeptides.</text>
</comment>
<dbReference type="CDD" id="cd00317">
    <property type="entry name" value="cyclophilin"/>
    <property type="match status" value="1"/>
</dbReference>
<comment type="catalytic activity">
    <reaction evidence="4">
        <text>[protein]-peptidylproline (omega=180) = [protein]-peptidylproline (omega=0)</text>
        <dbReference type="Rhea" id="RHEA:16237"/>
        <dbReference type="Rhea" id="RHEA-COMP:10747"/>
        <dbReference type="Rhea" id="RHEA-COMP:10748"/>
        <dbReference type="ChEBI" id="CHEBI:83833"/>
        <dbReference type="ChEBI" id="CHEBI:83834"/>
        <dbReference type="EC" id="5.2.1.8"/>
    </reaction>
</comment>
<comment type="similarity">
    <text evidence="1 4">Belongs to the cyclophilin-type PPIase family.</text>
</comment>
<keyword evidence="2 4" id="KW-0697">Rotamase</keyword>
<evidence type="ECO:0000256" key="3">
    <source>
        <dbReference type="ARBA" id="ARBA00023235"/>
    </source>
</evidence>
<evidence type="ECO:0000313" key="7">
    <source>
        <dbReference type="Proteomes" id="UP001202550"/>
    </source>
</evidence>
<dbReference type="Pfam" id="PF00160">
    <property type="entry name" value="Pro_isomerase"/>
    <property type="match status" value="1"/>
</dbReference>
<proteinExistence type="inferred from homology"/>
<evidence type="ECO:0000313" key="6">
    <source>
        <dbReference type="EMBL" id="MCL1627920.1"/>
    </source>
</evidence>
<dbReference type="EMBL" id="JALZWP010000003">
    <property type="protein sequence ID" value="MCL1627920.1"/>
    <property type="molecule type" value="Genomic_DNA"/>
</dbReference>
<feature type="domain" description="PPIase cyclophilin-type" evidence="5">
    <location>
        <begin position="43"/>
        <end position="205"/>
    </location>
</feature>
<dbReference type="PANTHER" id="PTHR45625:SF4">
    <property type="entry name" value="PEPTIDYLPROLYL ISOMERASE DOMAIN AND WD REPEAT-CONTAINING PROTEIN 1"/>
    <property type="match status" value="1"/>
</dbReference>